<dbReference type="GO" id="GO:0042732">
    <property type="term" value="P:D-xylose metabolic process"/>
    <property type="evidence" value="ECO:0007669"/>
    <property type="project" value="InterPro"/>
</dbReference>
<keyword evidence="4" id="KW-0456">Lyase</keyword>
<gene>
    <name evidence="6" type="ORF">SAMN05421693_1043</name>
</gene>
<keyword evidence="3" id="KW-0520">NAD</keyword>
<dbReference type="GO" id="GO:0070403">
    <property type="term" value="F:NAD+ binding"/>
    <property type="evidence" value="ECO:0007669"/>
    <property type="project" value="InterPro"/>
</dbReference>
<accession>A0A1H9A1F9</accession>
<dbReference type="GO" id="GO:0048040">
    <property type="term" value="F:UDP-glucuronate decarboxylase activity"/>
    <property type="evidence" value="ECO:0007669"/>
    <property type="project" value="TreeGrafter"/>
</dbReference>
<keyword evidence="2" id="KW-0210">Decarboxylase</keyword>
<sequence length="331" mass="37238">MNEKVLLTGGAGFIGLHLANKLLEEGFSIHLVDNFSRAVRDADLERLLSHPEVSFSSLDCLDREAVATLPINFDYIFHLAAIIGVVHVMERPYHVLLDNMQMLGNLIELARRQKNLKRFLFPSTSEVYAGTLEYFNLPIPTPEETPLAVTELSRPRTSYMLSKIAGEVLCHASAIPYTIFRPHNVYGPRMGLAHVVPGQLSKAWYARDGDNVLVPSVNQTRCFCYIDDALEMLIRMMLESKCEGQTLNLGTQDPEVKIREVAQICHEVVGRKILIQEEYPPPGSPERRVPDMSKTTGLTGYTSRISLYNGIEKTFAWYREHIFEGSGITAN</sequence>
<dbReference type="InterPro" id="IPR001509">
    <property type="entry name" value="Epimerase_deHydtase"/>
</dbReference>
<evidence type="ECO:0000313" key="7">
    <source>
        <dbReference type="Proteomes" id="UP000199496"/>
    </source>
</evidence>
<evidence type="ECO:0000259" key="5">
    <source>
        <dbReference type="Pfam" id="PF01370"/>
    </source>
</evidence>
<dbReference type="Pfam" id="PF01370">
    <property type="entry name" value="Epimerase"/>
    <property type="match status" value="1"/>
</dbReference>
<reference evidence="6 7" key="1">
    <citation type="submission" date="2016-10" db="EMBL/GenBank/DDBJ databases">
        <authorList>
            <person name="de Groot N.N."/>
        </authorList>
    </citation>
    <scope>NUCLEOTIDE SEQUENCE [LARGE SCALE GENOMIC DNA]</scope>
    <source>
        <strain evidence="6 7">B7-7</strain>
    </source>
</reference>
<dbReference type="PANTHER" id="PTHR43078">
    <property type="entry name" value="UDP-GLUCURONIC ACID DECARBOXYLASE-RELATED"/>
    <property type="match status" value="1"/>
</dbReference>
<comment type="cofactor">
    <cofactor evidence="1">
        <name>NAD(+)</name>
        <dbReference type="ChEBI" id="CHEBI:57540"/>
    </cofactor>
</comment>
<evidence type="ECO:0000313" key="6">
    <source>
        <dbReference type="EMBL" id="SEP70499.1"/>
    </source>
</evidence>
<evidence type="ECO:0000256" key="4">
    <source>
        <dbReference type="ARBA" id="ARBA00023239"/>
    </source>
</evidence>
<keyword evidence="7" id="KW-1185">Reference proteome</keyword>
<dbReference type="InterPro" id="IPR044516">
    <property type="entry name" value="UXS-like"/>
</dbReference>
<evidence type="ECO:0000256" key="2">
    <source>
        <dbReference type="ARBA" id="ARBA00022793"/>
    </source>
</evidence>
<evidence type="ECO:0000256" key="1">
    <source>
        <dbReference type="ARBA" id="ARBA00001911"/>
    </source>
</evidence>
<dbReference type="Gene3D" id="3.40.50.720">
    <property type="entry name" value="NAD(P)-binding Rossmann-like Domain"/>
    <property type="match status" value="1"/>
</dbReference>
<dbReference type="RefSeq" id="WP_090203539.1">
    <property type="nucleotide sequence ID" value="NZ_FOFO01000004.1"/>
</dbReference>
<proteinExistence type="predicted"/>
<protein>
    <submittedName>
        <fullName evidence="6">dTDP-glucose 4,6-dehydratase/UDP-glucuronate decarboxylase</fullName>
    </submittedName>
</protein>
<dbReference type="AlphaFoldDB" id="A0A1H9A1F9"/>
<dbReference type="EMBL" id="FOFO01000004">
    <property type="protein sequence ID" value="SEP70499.1"/>
    <property type="molecule type" value="Genomic_DNA"/>
</dbReference>
<dbReference type="PANTHER" id="PTHR43078:SF6">
    <property type="entry name" value="UDP-GLUCURONIC ACID DECARBOXYLASE 1"/>
    <property type="match status" value="1"/>
</dbReference>
<name>A0A1H9A1F9_9GAMM</name>
<organism evidence="6 7">
    <name type="scientific">Ectothiorhodospira magna</name>
    <dbReference type="NCBI Taxonomy" id="867345"/>
    <lineage>
        <taxon>Bacteria</taxon>
        <taxon>Pseudomonadati</taxon>
        <taxon>Pseudomonadota</taxon>
        <taxon>Gammaproteobacteria</taxon>
        <taxon>Chromatiales</taxon>
        <taxon>Ectothiorhodospiraceae</taxon>
        <taxon>Ectothiorhodospira</taxon>
    </lineage>
</organism>
<feature type="domain" description="NAD-dependent epimerase/dehydratase" evidence="5">
    <location>
        <begin position="5"/>
        <end position="250"/>
    </location>
</feature>
<dbReference type="SUPFAM" id="SSF51735">
    <property type="entry name" value="NAD(P)-binding Rossmann-fold domains"/>
    <property type="match status" value="1"/>
</dbReference>
<evidence type="ECO:0000256" key="3">
    <source>
        <dbReference type="ARBA" id="ARBA00023027"/>
    </source>
</evidence>
<dbReference type="InterPro" id="IPR036291">
    <property type="entry name" value="NAD(P)-bd_dom_sf"/>
</dbReference>
<dbReference type="OrthoDB" id="9803010at2"/>
<dbReference type="STRING" id="867345.SAMN05421693_1043"/>
<dbReference type="GO" id="GO:0005737">
    <property type="term" value="C:cytoplasm"/>
    <property type="evidence" value="ECO:0007669"/>
    <property type="project" value="TreeGrafter"/>
</dbReference>
<dbReference type="Proteomes" id="UP000199496">
    <property type="component" value="Unassembled WGS sequence"/>
</dbReference>